<proteinExistence type="inferred from homology"/>
<organism evidence="11 12">
    <name type="scientific">Micromonospora echinofusca</name>
    <dbReference type="NCBI Taxonomy" id="47858"/>
    <lineage>
        <taxon>Bacteria</taxon>
        <taxon>Bacillati</taxon>
        <taxon>Actinomycetota</taxon>
        <taxon>Actinomycetes</taxon>
        <taxon>Micromonosporales</taxon>
        <taxon>Micromonosporaceae</taxon>
        <taxon>Micromonospora</taxon>
    </lineage>
</organism>
<feature type="signal peptide" evidence="8">
    <location>
        <begin position="1"/>
        <end position="26"/>
    </location>
</feature>
<evidence type="ECO:0000259" key="9">
    <source>
        <dbReference type="Pfam" id="PF00933"/>
    </source>
</evidence>
<dbReference type="InterPro" id="IPR001764">
    <property type="entry name" value="Glyco_hydro_3_N"/>
</dbReference>
<feature type="region of interest" description="Disordered" evidence="7">
    <location>
        <begin position="22"/>
        <end position="41"/>
    </location>
</feature>
<evidence type="ECO:0000313" key="12">
    <source>
        <dbReference type="Proteomes" id="UP000198251"/>
    </source>
</evidence>
<dbReference type="GO" id="GO:0005975">
    <property type="term" value="P:carbohydrate metabolic process"/>
    <property type="evidence" value="ECO:0007669"/>
    <property type="project" value="InterPro"/>
</dbReference>
<dbReference type="AlphaFoldDB" id="A0A1C5G8K0"/>
<dbReference type="Pfam" id="PF00933">
    <property type="entry name" value="Glyco_hydro_3"/>
    <property type="match status" value="1"/>
</dbReference>
<comment type="similarity">
    <text evidence="2 6">Belongs to the glycosyl hydrolase 3 family.</text>
</comment>
<dbReference type="GeneID" id="95802287"/>
<gene>
    <name evidence="11" type="ORF">GA0070610_2482</name>
</gene>
<dbReference type="InterPro" id="IPR050226">
    <property type="entry name" value="NagZ_Beta-hexosaminidase"/>
</dbReference>
<evidence type="ECO:0000313" key="11">
    <source>
        <dbReference type="EMBL" id="SCG16224.1"/>
    </source>
</evidence>
<dbReference type="InterPro" id="IPR019800">
    <property type="entry name" value="Glyco_hydro_3_AS"/>
</dbReference>
<feature type="chain" id="PRO_5008716494" description="beta-N-acetylhexosaminidase" evidence="8">
    <location>
        <begin position="27"/>
        <end position="606"/>
    </location>
</feature>
<dbReference type="Pfam" id="PF01915">
    <property type="entry name" value="Glyco_hydro_3_C"/>
    <property type="match status" value="1"/>
</dbReference>
<evidence type="ECO:0000256" key="6">
    <source>
        <dbReference type="RuleBase" id="RU361161"/>
    </source>
</evidence>
<dbReference type="EMBL" id="LT607733">
    <property type="protein sequence ID" value="SCG16224.1"/>
    <property type="molecule type" value="Genomic_DNA"/>
</dbReference>
<dbReference type="PRINTS" id="PR00133">
    <property type="entry name" value="GLHYDRLASE3"/>
</dbReference>
<evidence type="ECO:0000256" key="3">
    <source>
        <dbReference type="ARBA" id="ARBA00012663"/>
    </source>
</evidence>
<reference evidence="11 12" key="1">
    <citation type="submission" date="2016-06" db="EMBL/GenBank/DDBJ databases">
        <authorList>
            <person name="Kjaerup R.B."/>
            <person name="Dalgaard T.S."/>
            <person name="Juul-Madsen H.R."/>
        </authorList>
    </citation>
    <scope>NUCLEOTIDE SEQUENCE [LARGE SCALE GENOMIC DNA]</scope>
    <source>
        <strain evidence="11 12">DSM 43913</strain>
    </source>
</reference>
<keyword evidence="5 6" id="KW-0326">Glycosidase</keyword>
<evidence type="ECO:0000256" key="2">
    <source>
        <dbReference type="ARBA" id="ARBA00005336"/>
    </source>
</evidence>
<evidence type="ECO:0000256" key="1">
    <source>
        <dbReference type="ARBA" id="ARBA00001231"/>
    </source>
</evidence>
<keyword evidence="8" id="KW-0732">Signal</keyword>
<dbReference type="PANTHER" id="PTHR30480:SF13">
    <property type="entry name" value="BETA-HEXOSAMINIDASE"/>
    <property type="match status" value="1"/>
</dbReference>
<comment type="catalytic activity">
    <reaction evidence="1">
        <text>Hydrolysis of terminal non-reducing N-acetyl-D-hexosamine residues in N-acetyl-beta-D-hexosaminides.</text>
        <dbReference type="EC" id="3.2.1.52"/>
    </reaction>
</comment>
<evidence type="ECO:0000256" key="7">
    <source>
        <dbReference type="SAM" id="MobiDB-lite"/>
    </source>
</evidence>
<dbReference type="GO" id="GO:0009254">
    <property type="term" value="P:peptidoglycan turnover"/>
    <property type="evidence" value="ECO:0007669"/>
    <property type="project" value="TreeGrafter"/>
</dbReference>
<keyword evidence="12" id="KW-1185">Reference proteome</keyword>
<dbReference type="InterPro" id="IPR017853">
    <property type="entry name" value="GH"/>
</dbReference>
<dbReference type="SUPFAM" id="SSF51445">
    <property type="entry name" value="(Trans)glycosidases"/>
    <property type="match status" value="1"/>
</dbReference>
<keyword evidence="4 6" id="KW-0378">Hydrolase</keyword>
<dbReference type="FunFam" id="3.20.20.300:FF:000014">
    <property type="entry name" value="Beta-hexosaminidase, lipoprotein"/>
    <property type="match status" value="1"/>
</dbReference>
<name>A0A1C5G8K0_MICEH</name>
<evidence type="ECO:0000256" key="4">
    <source>
        <dbReference type="ARBA" id="ARBA00022801"/>
    </source>
</evidence>
<dbReference type="Gene3D" id="3.40.50.1700">
    <property type="entry name" value="Glycoside hydrolase family 3 C-terminal domain"/>
    <property type="match status" value="1"/>
</dbReference>
<dbReference type="EC" id="3.2.1.52" evidence="3"/>
<dbReference type="InterPro" id="IPR002772">
    <property type="entry name" value="Glyco_hydro_3_C"/>
</dbReference>
<evidence type="ECO:0000259" key="10">
    <source>
        <dbReference type="Pfam" id="PF01915"/>
    </source>
</evidence>
<dbReference type="InterPro" id="IPR036962">
    <property type="entry name" value="Glyco_hydro_3_N_sf"/>
</dbReference>
<dbReference type="RefSeq" id="WP_089000145.1">
    <property type="nucleotide sequence ID" value="NZ_JBFAAC010000005.1"/>
</dbReference>
<dbReference type="GO" id="GO:0004563">
    <property type="term" value="F:beta-N-acetylhexosaminidase activity"/>
    <property type="evidence" value="ECO:0007669"/>
    <property type="project" value="UniProtKB-EC"/>
</dbReference>
<sequence>MKAQLVTATALVATLATTLAPPPVQASPAAERPPGGEHGWVTSTLRHMSLPQKVGQLFATYVYGGDATEPTAADRAANRAAFGVETPAEVVDQFHLGGICYFSWSHNLDSPRQIATLSNGLQRAAVGDGTKGRVPLLISTDQEQGVVLRMPAPAAQFPGSMALGAGRSPQAAREAAEITGRELRAVGIHQPYAPIADVNVDPGNPVIGVRSFGADPTLVADLTAAQVAGFQDGAGATAVAKHFPGHGDTATDSHTDLPVIDHTRQEWDRIDAPPFRRAIDAGVESIMTAHIVVPALDPSGDPATLSPTILTGVLRGELGFRGVVVTDALNMAAVRRKYGDDRVPVLALKAGADQLLMPPDLRLARDAVLRAVATGELTERRVDESVRRILALKYRQGLARSPLVDVEQAVRTVGAPAHLAAVARVTDPTLTAVRNDAGLLPLRPGRRSVLVTGWNSAAFATVETVAGGFTARDARVTARPATLPSDKVIAETAALAAEHDLTVVLTNKAWDTAVTDPRGTQQRLVAALLGAGRPVVVVAVRDPYDIAYLPGVSTYLATYSYTRAAMDALVRALHGELSPRGRLPVTIATADGSGTVLHPYGHGTSW</sequence>
<dbReference type="PROSITE" id="PS00775">
    <property type="entry name" value="GLYCOSYL_HYDROL_F3"/>
    <property type="match status" value="1"/>
</dbReference>
<protein>
    <recommendedName>
        <fullName evidence="3">beta-N-acetylhexosaminidase</fullName>
        <ecNumber evidence="3">3.2.1.52</ecNumber>
    </recommendedName>
</protein>
<feature type="domain" description="Glycoside hydrolase family 3 C-terminal" evidence="10">
    <location>
        <begin position="434"/>
        <end position="592"/>
    </location>
</feature>
<dbReference type="InterPro" id="IPR036881">
    <property type="entry name" value="Glyco_hydro_3_C_sf"/>
</dbReference>
<dbReference type="SUPFAM" id="SSF52279">
    <property type="entry name" value="Beta-D-glucan exohydrolase, C-terminal domain"/>
    <property type="match status" value="1"/>
</dbReference>
<feature type="domain" description="Glycoside hydrolase family 3 N-terminal" evidence="9">
    <location>
        <begin position="53"/>
        <end position="391"/>
    </location>
</feature>
<dbReference type="PANTHER" id="PTHR30480">
    <property type="entry name" value="BETA-HEXOSAMINIDASE-RELATED"/>
    <property type="match status" value="1"/>
</dbReference>
<evidence type="ECO:0000256" key="5">
    <source>
        <dbReference type="ARBA" id="ARBA00023295"/>
    </source>
</evidence>
<dbReference type="Proteomes" id="UP000198251">
    <property type="component" value="Chromosome I"/>
</dbReference>
<accession>A0A1C5G8K0</accession>
<evidence type="ECO:0000256" key="8">
    <source>
        <dbReference type="SAM" id="SignalP"/>
    </source>
</evidence>
<dbReference type="Gene3D" id="3.20.20.300">
    <property type="entry name" value="Glycoside hydrolase, family 3, N-terminal domain"/>
    <property type="match status" value="1"/>
</dbReference>